<organism evidence="2 3">
    <name type="scientific">Hymenobacter negativus</name>
    <dbReference type="NCBI Taxonomy" id="2795026"/>
    <lineage>
        <taxon>Bacteria</taxon>
        <taxon>Pseudomonadati</taxon>
        <taxon>Bacteroidota</taxon>
        <taxon>Cytophagia</taxon>
        <taxon>Cytophagales</taxon>
        <taxon>Hymenobacteraceae</taxon>
        <taxon>Hymenobacter</taxon>
    </lineage>
</organism>
<keyword evidence="1" id="KW-0812">Transmembrane</keyword>
<accession>A0ABS3QAT6</accession>
<reference evidence="2 3" key="1">
    <citation type="submission" date="2021-03" db="EMBL/GenBank/DDBJ databases">
        <authorList>
            <person name="Kim M.K."/>
        </authorList>
    </citation>
    <scope>NUCLEOTIDE SEQUENCE [LARGE SCALE GENOMIC DNA]</scope>
    <source>
        <strain evidence="2 3">BT442</strain>
    </source>
</reference>
<comment type="caution">
    <text evidence="2">The sequence shown here is derived from an EMBL/GenBank/DDBJ whole genome shotgun (WGS) entry which is preliminary data.</text>
</comment>
<keyword evidence="3" id="KW-1185">Reference proteome</keyword>
<feature type="transmembrane region" description="Helical" evidence="1">
    <location>
        <begin position="18"/>
        <end position="39"/>
    </location>
</feature>
<evidence type="ECO:0008006" key="4">
    <source>
        <dbReference type="Google" id="ProtNLM"/>
    </source>
</evidence>
<sequence>MMDLRAINQNRFDVAKNFWLASVSLKFLMFSIGAVSIFVINLSNYIPQILLLLAVISEVLQWRSDIIKSKSESLLRKLDLCRSFQKEVSATDKREIVLDIPRSIRAQFENDIMSDTYFTNSEPPGPRKSIKNLIESAWYTRHQSGDMAIFCILLILFLVFVSIAALIVTSREIEEVNIRNNVSKVVTSWLLLVFSLGIFRNAWGYYKMYLRCQKTEDASEHLLRNDNILEADAIKQWYEYQLARSSAPLLPNWLWSIRKSSLDDAWKRTSIE</sequence>
<evidence type="ECO:0000256" key="1">
    <source>
        <dbReference type="SAM" id="Phobius"/>
    </source>
</evidence>
<dbReference type="RefSeq" id="WP_208173355.1">
    <property type="nucleotide sequence ID" value="NZ_JAGETZ010000001.1"/>
</dbReference>
<feature type="transmembrane region" description="Helical" evidence="1">
    <location>
        <begin position="147"/>
        <end position="168"/>
    </location>
</feature>
<feature type="transmembrane region" description="Helical" evidence="1">
    <location>
        <begin position="188"/>
        <end position="206"/>
    </location>
</feature>
<dbReference type="Proteomes" id="UP000664369">
    <property type="component" value="Unassembled WGS sequence"/>
</dbReference>
<evidence type="ECO:0000313" key="2">
    <source>
        <dbReference type="EMBL" id="MBO2007825.1"/>
    </source>
</evidence>
<keyword evidence="1" id="KW-0472">Membrane</keyword>
<gene>
    <name evidence="2" type="ORF">J4E00_02100</name>
</gene>
<proteinExistence type="predicted"/>
<protein>
    <recommendedName>
        <fullName evidence="4">DUF4231 domain-containing protein</fullName>
    </recommendedName>
</protein>
<evidence type="ECO:0000313" key="3">
    <source>
        <dbReference type="Proteomes" id="UP000664369"/>
    </source>
</evidence>
<name>A0ABS3QAT6_9BACT</name>
<dbReference type="EMBL" id="JAGETZ010000001">
    <property type="protein sequence ID" value="MBO2007825.1"/>
    <property type="molecule type" value="Genomic_DNA"/>
</dbReference>
<keyword evidence="1" id="KW-1133">Transmembrane helix</keyword>